<name>A0A0H5C7J5_CYBJN</name>
<evidence type="ECO:0000313" key="2">
    <source>
        <dbReference type="EMBL" id="CEP24240.1"/>
    </source>
</evidence>
<sequence length="392" mass="44946">MRYALTIASVASLALAHLEPISAEDYVARPLFGYHWGSQSPLGVSETYNYCNMPRANKRSYQNVTSEYKLAYVEVIHRHQKRTPYSSNMLPGDVKEEGVRYPQITAGGKVDSKQHGLDLFQLYHDELGFLPDEYDEELVQWRITNNNITQQVFDSLITGMYPNDNITAELREVDNLEPNLDCHQADDLKKAIRSTPMWYDETNMTIYDELATQDGINATSHPGFYGSIDHFFDNLSTKTCAGDMINVTNSQFETVMKLGHWEYDYTFYSNPNATDYGIYKYGNFTTELASHFQEVISGERKVIYQHNIAHDGSISALTALLSKYLDLGFFQWPGMGAEYIFELYHQESNDSYHLRILYSGVERKFVPIDDFYNYLKDLNVEEISSQCAPSSS</sequence>
<gene>
    <name evidence="2" type="ORF">BN1211_5013</name>
</gene>
<dbReference type="InterPro" id="IPR050645">
    <property type="entry name" value="Histidine_acid_phosphatase"/>
</dbReference>
<feature type="signal peptide" evidence="1">
    <location>
        <begin position="1"/>
        <end position="23"/>
    </location>
</feature>
<evidence type="ECO:0000256" key="1">
    <source>
        <dbReference type="SAM" id="SignalP"/>
    </source>
</evidence>
<dbReference type="Proteomes" id="UP000038830">
    <property type="component" value="Unassembled WGS sequence"/>
</dbReference>
<evidence type="ECO:0000313" key="3">
    <source>
        <dbReference type="Proteomes" id="UP000038830"/>
    </source>
</evidence>
<dbReference type="AlphaFoldDB" id="A0A0H5C7J5"/>
<proteinExistence type="predicted"/>
<evidence type="ECO:0008006" key="4">
    <source>
        <dbReference type="Google" id="ProtNLM"/>
    </source>
</evidence>
<accession>A0A0H5C7J5</accession>
<dbReference type="GO" id="GO:0016791">
    <property type="term" value="F:phosphatase activity"/>
    <property type="evidence" value="ECO:0007669"/>
    <property type="project" value="TreeGrafter"/>
</dbReference>
<dbReference type="EMBL" id="CDQK01000005">
    <property type="protein sequence ID" value="CEP24240.1"/>
    <property type="molecule type" value="Genomic_DNA"/>
</dbReference>
<dbReference type="SUPFAM" id="SSF53254">
    <property type="entry name" value="Phosphoglycerate mutase-like"/>
    <property type="match status" value="1"/>
</dbReference>
<dbReference type="PANTHER" id="PTHR11567:SF195">
    <property type="entry name" value="ACID PHOSPHATASE, PUTATIVE (AFU_ORTHOLOGUE AFUA_3G14570)-RELATED"/>
    <property type="match status" value="1"/>
</dbReference>
<reference evidence="3" key="1">
    <citation type="journal article" date="2015" name="J. Biotechnol.">
        <title>The structure of the Cyberlindnera jadinii genome and its relation to Candida utilis analyzed by the occurrence of single nucleotide polymorphisms.</title>
        <authorList>
            <person name="Rupp O."/>
            <person name="Brinkrolf K."/>
            <person name="Buerth C."/>
            <person name="Kunigo M."/>
            <person name="Schneider J."/>
            <person name="Jaenicke S."/>
            <person name="Goesmann A."/>
            <person name="Puehler A."/>
            <person name="Jaeger K.-E."/>
            <person name="Ernst J.F."/>
        </authorList>
    </citation>
    <scope>NUCLEOTIDE SEQUENCE [LARGE SCALE GENOMIC DNA]</scope>
    <source>
        <strain evidence="3">ATCC 18201 / CBS 1600 / BCRC 20928 / JCM 3617 / NBRC 0987 / NRRL Y-1542</strain>
    </source>
</reference>
<dbReference type="InterPro" id="IPR029033">
    <property type="entry name" value="His_PPase_superfam"/>
</dbReference>
<dbReference type="Gene3D" id="3.40.50.1240">
    <property type="entry name" value="Phosphoglycerate mutase-like"/>
    <property type="match status" value="1"/>
</dbReference>
<feature type="chain" id="PRO_5005216573" description="Phosphoglycerate mutase-like protein" evidence="1">
    <location>
        <begin position="24"/>
        <end position="392"/>
    </location>
</feature>
<organism evidence="2 3">
    <name type="scientific">Cyberlindnera jadinii (strain ATCC 18201 / CBS 1600 / BCRC 20928 / JCM 3617 / NBRC 0987 / NRRL Y-1542)</name>
    <name type="common">Torula yeast</name>
    <name type="synonym">Candida utilis</name>
    <dbReference type="NCBI Taxonomy" id="983966"/>
    <lineage>
        <taxon>Eukaryota</taxon>
        <taxon>Fungi</taxon>
        <taxon>Dikarya</taxon>
        <taxon>Ascomycota</taxon>
        <taxon>Saccharomycotina</taxon>
        <taxon>Saccharomycetes</taxon>
        <taxon>Phaffomycetales</taxon>
        <taxon>Phaffomycetaceae</taxon>
        <taxon>Cyberlindnera</taxon>
    </lineage>
</organism>
<keyword evidence="1" id="KW-0732">Signal</keyword>
<protein>
    <recommendedName>
        <fullName evidence="4">Phosphoglycerate mutase-like protein</fullName>
    </recommendedName>
</protein>
<dbReference type="PANTHER" id="PTHR11567">
    <property type="entry name" value="ACID PHOSPHATASE-RELATED"/>
    <property type="match status" value="1"/>
</dbReference>